<dbReference type="InterPro" id="IPR000524">
    <property type="entry name" value="Tscrpt_reg_HTH_GntR"/>
</dbReference>
<dbReference type="CDD" id="cd07377">
    <property type="entry name" value="WHTH_GntR"/>
    <property type="match status" value="1"/>
</dbReference>
<evidence type="ECO:0000256" key="1">
    <source>
        <dbReference type="ARBA" id="ARBA00023015"/>
    </source>
</evidence>
<dbReference type="GO" id="GO:0003700">
    <property type="term" value="F:DNA-binding transcription factor activity"/>
    <property type="evidence" value="ECO:0007669"/>
    <property type="project" value="InterPro"/>
</dbReference>
<gene>
    <name evidence="4" type="primary">wlaD</name>
    <name evidence="4" type="ORF">NCTC12475_00063</name>
</gene>
<dbReference type="PANTHER" id="PTHR43537">
    <property type="entry name" value="TRANSCRIPTIONAL REGULATOR, GNTR FAMILY"/>
    <property type="match status" value="1"/>
</dbReference>
<keyword evidence="2" id="KW-0238">DNA-binding</keyword>
<dbReference type="GeneID" id="93090516"/>
<name>A0A381DGV0_9BACT</name>
<proteinExistence type="predicted"/>
<dbReference type="SMART" id="SM00345">
    <property type="entry name" value="HTH_GNTR"/>
    <property type="match status" value="1"/>
</dbReference>
<dbReference type="Gene3D" id="1.10.10.10">
    <property type="entry name" value="Winged helix-like DNA-binding domain superfamily/Winged helix DNA-binding domain"/>
    <property type="match status" value="1"/>
</dbReference>
<dbReference type="InterPro" id="IPR011711">
    <property type="entry name" value="GntR_C"/>
</dbReference>
<sequence>MYSERPRTTTDFIVDNLSKDILSGKIKTGDRLRQNEISQKFSVSATPVREALKILAAKGFINFDPYKGAIVKELCYKDANDIYELRILLEEKIMKDAFKSYDEKNFKKAIDIQSEIEKCSDLNKWAILNAEFHKCFWENQSGRRIFSIVEDLMTSSIPYVSLSLSYNNKHISISNNEHKKIIQAYKNKDLEKLLYESISHTRKTKEILFEAIKNTSKI</sequence>
<dbReference type="Pfam" id="PF07729">
    <property type="entry name" value="FCD"/>
    <property type="match status" value="1"/>
</dbReference>
<keyword evidence="4" id="KW-0808">Transferase</keyword>
<evidence type="ECO:0000313" key="5">
    <source>
        <dbReference type="Proteomes" id="UP000254920"/>
    </source>
</evidence>
<dbReference type="SUPFAM" id="SSF48008">
    <property type="entry name" value="GntR ligand-binding domain-like"/>
    <property type="match status" value="1"/>
</dbReference>
<dbReference type="PROSITE" id="PS50949">
    <property type="entry name" value="HTH_GNTR"/>
    <property type="match status" value="1"/>
</dbReference>
<dbReference type="InterPro" id="IPR036388">
    <property type="entry name" value="WH-like_DNA-bd_sf"/>
</dbReference>
<protein>
    <submittedName>
        <fullName evidence="4">Glycosyltransferase</fullName>
    </submittedName>
</protein>
<dbReference type="PANTHER" id="PTHR43537:SF41">
    <property type="entry name" value="TRANSCRIPTIONAL REGULATORY PROTEIN"/>
    <property type="match status" value="1"/>
</dbReference>
<evidence type="ECO:0000256" key="3">
    <source>
        <dbReference type="ARBA" id="ARBA00023163"/>
    </source>
</evidence>
<dbReference type="Gene3D" id="1.20.120.530">
    <property type="entry name" value="GntR ligand-binding domain-like"/>
    <property type="match status" value="1"/>
</dbReference>
<dbReference type="InterPro" id="IPR008920">
    <property type="entry name" value="TF_FadR/GntR_C"/>
</dbReference>
<dbReference type="Proteomes" id="UP000254920">
    <property type="component" value="Unassembled WGS sequence"/>
</dbReference>
<accession>A0A381DGV0</accession>
<keyword evidence="3" id="KW-0804">Transcription</keyword>
<reference evidence="4 5" key="1">
    <citation type="submission" date="2018-06" db="EMBL/GenBank/DDBJ databases">
        <authorList>
            <consortium name="Pathogen Informatics"/>
            <person name="Doyle S."/>
        </authorList>
    </citation>
    <scope>NUCLEOTIDE SEQUENCE [LARGE SCALE GENOMIC DNA]</scope>
    <source>
        <strain evidence="4 5">NCTC12475</strain>
    </source>
</reference>
<keyword evidence="1" id="KW-0805">Transcription regulation</keyword>
<dbReference type="InterPro" id="IPR036390">
    <property type="entry name" value="WH_DNA-bd_sf"/>
</dbReference>
<evidence type="ECO:0000256" key="2">
    <source>
        <dbReference type="ARBA" id="ARBA00023125"/>
    </source>
</evidence>
<dbReference type="SUPFAM" id="SSF46785">
    <property type="entry name" value="Winged helix' DNA-binding domain"/>
    <property type="match status" value="1"/>
</dbReference>
<organism evidence="4 5">
    <name type="scientific">Campylobacter sputorum subsp. sputorum</name>
    <dbReference type="NCBI Taxonomy" id="32024"/>
    <lineage>
        <taxon>Bacteria</taxon>
        <taxon>Pseudomonadati</taxon>
        <taxon>Campylobacterota</taxon>
        <taxon>Epsilonproteobacteria</taxon>
        <taxon>Campylobacterales</taxon>
        <taxon>Campylobacteraceae</taxon>
        <taxon>Campylobacter</taxon>
    </lineage>
</organism>
<evidence type="ECO:0000313" key="4">
    <source>
        <dbReference type="EMBL" id="SUX09490.1"/>
    </source>
</evidence>
<dbReference type="AlphaFoldDB" id="A0A381DGV0"/>
<dbReference type="EMBL" id="UFVD01000001">
    <property type="protein sequence ID" value="SUX09490.1"/>
    <property type="molecule type" value="Genomic_DNA"/>
</dbReference>
<dbReference type="GO" id="GO:0003677">
    <property type="term" value="F:DNA binding"/>
    <property type="evidence" value="ECO:0007669"/>
    <property type="project" value="UniProtKB-KW"/>
</dbReference>
<dbReference type="RefSeq" id="WP_089182351.1">
    <property type="nucleotide sequence ID" value="NZ_CP043427.1"/>
</dbReference>
<dbReference type="OrthoDB" id="9812645at2"/>
<keyword evidence="5" id="KW-1185">Reference proteome</keyword>
<dbReference type="Pfam" id="PF00392">
    <property type="entry name" value="GntR"/>
    <property type="match status" value="1"/>
</dbReference>
<dbReference type="GO" id="GO:0016740">
    <property type="term" value="F:transferase activity"/>
    <property type="evidence" value="ECO:0007669"/>
    <property type="project" value="UniProtKB-KW"/>
</dbReference>